<dbReference type="InterPro" id="IPR046346">
    <property type="entry name" value="Aminoacid_DH-like_N_sf"/>
</dbReference>
<dbReference type="OrthoDB" id="9792692at2"/>
<dbReference type="SUPFAM" id="SSF53223">
    <property type="entry name" value="Aminoacid dehydrogenase-like, N-terminal domain"/>
    <property type="match status" value="1"/>
</dbReference>
<dbReference type="PANTHER" id="PTHR21089:SF1">
    <property type="entry name" value="BIFUNCTIONAL 3-DEHYDROQUINATE DEHYDRATASE_SHIKIMATE DEHYDROGENASE, CHLOROPLASTIC"/>
    <property type="match status" value="1"/>
</dbReference>
<dbReference type="PANTHER" id="PTHR21089">
    <property type="entry name" value="SHIKIMATE DEHYDROGENASE"/>
    <property type="match status" value="1"/>
</dbReference>
<dbReference type="RefSeq" id="WP_091651902.1">
    <property type="nucleotide sequence ID" value="NZ_FNHQ01000027.1"/>
</dbReference>
<dbReference type="Gene3D" id="3.40.50.10860">
    <property type="entry name" value="Leucine Dehydrogenase, chain A, domain 1"/>
    <property type="match status" value="1"/>
</dbReference>
<dbReference type="GO" id="GO:0005829">
    <property type="term" value="C:cytosol"/>
    <property type="evidence" value="ECO:0007669"/>
    <property type="project" value="TreeGrafter"/>
</dbReference>
<dbReference type="InterPro" id="IPR036291">
    <property type="entry name" value="NAD(P)-bd_dom_sf"/>
</dbReference>
<feature type="domain" description="Shikimate dehydrogenase substrate binding N-terminal" evidence="3">
    <location>
        <begin position="5"/>
        <end position="87"/>
    </location>
</feature>
<dbReference type="SUPFAM" id="SSF51735">
    <property type="entry name" value="NAD(P)-binding Rossmann-fold domains"/>
    <property type="match status" value="1"/>
</dbReference>
<reference evidence="4 5" key="1">
    <citation type="submission" date="2016-10" db="EMBL/GenBank/DDBJ databases">
        <authorList>
            <person name="de Groot N.N."/>
        </authorList>
    </citation>
    <scope>NUCLEOTIDE SEQUENCE [LARGE SCALE GENOMIC DNA]</scope>
    <source>
        <strain evidence="4 5">DSM 16981</strain>
    </source>
</reference>
<evidence type="ECO:0000313" key="4">
    <source>
        <dbReference type="EMBL" id="SDN15888.1"/>
    </source>
</evidence>
<dbReference type="GO" id="GO:0009423">
    <property type="term" value="P:chorismate biosynthetic process"/>
    <property type="evidence" value="ECO:0007669"/>
    <property type="project" value="TreeGrafter"/>
</dbReference>
<sequence>MKFGLIGAKLGHSVSPQIHEILFKKLGIDNHNQYDLLEMERSDISAHLQTGCGYTGMNVTIPYKIDVMPFLKEISHAADRIGAVNTIHVTKEGLFGYNTDYVGFGRSLDHAGIKVEGKNCIVLGSGGAARAVIQYLADAGAAHITVVSRNPLLLKPSFSDFAQRIGIEIIGYHELENRKEAPLMVNCTPVGMYPNMQVCPISEKTAARYEALVDLIYNPKDTLFLQYGKRHGAITLNGMFMLVAQAVVSEEIWLERQIGNDVINSIAKEMENVL</sequence>
<keyword evidence="5" id="KW-1185">Reference proteome</keyword>
<dbReference type="EMBL" id="FNHQ01000027">
    <property type="protein sequence ID" value="SDN15888.1"/>
    <property type="molecule type" value="Genomic_DNA"/>
</dbReference>
<evidence type="ECO:0000259" key="3">
    <source>
        <dbReference type="Pfam" id="PF08501"/>
    </source>
</evidence>
<gene>
    <name evidence="4" type="ORF">SAMN05660299_02228</name>
</gene>
<comment type="pathway">
    <text evidence="1">Metabolic intermediate biosynthesis; chorismate biosynthesis; chorismate from D-erythrose 4-phosphate and phosphoenolpyruvate: step 4/7.</text>
</comment>
<dbReference type="Proteomes" id="UP000199309">
    <property type="component" value="Unassembled WGS sequence"/>
</dbReference>
<dbReference type="AlphaFoldDB" id="A0A1G9Z361"/>
<dbReference type="GO" id="GO:0009073">
    <property type="term" value="P:aromatic amino acid family biosynthetic process"/>
    <property type="evidence" value="ECO:0007669"/>
    <property type="project" value="UniProtKB-KW"/>
</dbReference>
<dbReference type="GO" id="GO:0019632">
    <property type="term" value="P:shikimate metabolic process"/>
    <property type="evidence" value="ECO:0007669"/>
    <property type="project" value="TreeGrafter"/>
</dbReference>
<dbReference type="STRING" id="349095.SAMN05660299_02228"/>
<dbReference type="Gene3D" id="3.40.50.720">
    <property type="entry name" value="NAD(P)-binding Rossmann-like Domain"/>
    <property type="match status" value="1"/>
</dbReference>
<dbReference type="InterPro" id="IPR022893">
    <property type="entry name" value="Shikimate_DH_fam"/>
</dbReference>
<dbReference type="Pfam" id="PF08501">
    <property type="entry name" value="Shikimate_dh_N"/>
    <property type="match status" value="1"/>
</dbReference>
<keyword evidence="2" id="KW-0028">Amino-acid biosynthesis</keyword>
<dbReference type="GO" id="GO:0050661">
    <property type="term" value="F:NADP binding"/>
    <property type="evidence" value="ECO:0007669"/>
    <property type="project" value="TreeGrafter"/>
</dbReference>
<dbReference type="InterPro" id="IPR013708">
    <property type="entry name" value="Shikimate_DH-bd_N"/>
</dbReference>
<organism evidence="4 5">
    <name type="scientific">Megasphaera paucivorans</name>
    <dbReference type="NCBI Taxonomy" id="349095"/>
    <lineage>
        <taxon>Bacteria</taxon>
        <taxon>Bacillati</taxon>
        <taxon>Bacillota</taxon>
        <taxon>Negativicutes</taxon>
        <taxon>Veillonellales</taxon>
        <taxon>Veillonellaceae</taxon>
        <taxon>Megasphaera</taxon>
    </lineage>
</organism>
<evidence type="ECO:0000313" key="5">
    <source>
        <dbReference type="Proteomes" id="UP000199309"/>
    </source>
</evidence>
<accession>A0A1G9Z361</accession>
<evidence type="ECO:0000256" key="1">
    <source>
        <dbReference type="ARBA" id="ARBA00004871"/>
    </source>
</evidence>
<keyword evidence="2" id="KW-0057">Aromatic amino acid biosynthesis</keyword>
<evidence type="ECO:0000256" key="2">
    <source>
        <dbReference type="ARBA" id="ARBA00023141"/>
    </source>
</evidence>
<name>A0A1G9Z361_9FIRM</name>
<protein>
    <submittedName>
        <fullName evidence="4">Shikimate dehydrogenase</fullName>
    </submittedName>
</protein>
<dbReference type="CDD" id="cd01065">
    <property type="entry name" value="NAD_bind_Shikimate_DH"/>
    <property type="match status" value="1"/>
</dbReference>
<dbReference type="GO" id="GO:0004764">
    <property type="term" value="F:shikimate 3-dehydrogenase (NADP+) activity"/>
    <property type="evidence" value="ECO:0007669"/>
    <property type="project" value="InterPro"/>
</dbReference>
<proteinExistence type="predicted"/>